<dbReference type="KEGG" id="amt:Amet_2266"/>
<reference evidence="2" key="1">
    <citation type="journal article" date="2016" name="Genome Announc.">
        <title>Complete genome sequence of Alkaliphilus metalliredigens strain QYMF, an alkaliphilic and metal-reducing bacterium isolated from borax-contaminated leachate ponds.</title>
        <authorList>
            <person name="Hwang C."/>
            <person name="Copeland A."/>
            <person name="Lucas S."/>
            <person name="Lapidus A."/>
            <person name="Barry K."/>
            <person name="Detter J.C."/>
            <person name="Glavina Del Rio T."/>
            <person name="Hammon N."/>
            <person name="Israni S."/>
            <person name="Dalin E."/>
            <person name="Tice H."/>
            <person name="Pitluck S."/>
            <person name="Chertkov O."/>
            <person name="Brettin T."/>
            <person name="Bruce D."/>
            <person name="Han C."/>
            <person name="Schmutz J."/>
            <person name="Larimer F."/>
            <person name="Land M.L."/>
            <person name="Hauser L."/>
            <person name="Kyrpides N."/>
            <person name="Mikhailova N."/>
            <person name="Ye Q."/>
            <person name="Zhou J."/>
            <person name="Richardson P."/>
            <person name="Fields M.W."/>
        </authorList>
    </citation>
    <scope>NUCLEOTIDE SEQUENCE [LARGE SCALE GENOMIC DNA]</scope>
    <source>
        <strain evidence="2">QYMF</strain>
    </source>
</reference>
<dbReference type="HOGENOM" id="CLU_870557_0_0_9"/>
<gene>
    <name evidence="1" type="ordered locus">Amet_2266</name>
</gene>
<dbReference type="STRING" id="293826.Amet_2266"/>
<evidence type="ECO:0000313" key="2">
    <source>
        <dbReference type="Proteomes" id="UP000001572"/>
    </source>
</evidence>
<protein>
    <submittedName>
        <fullName evidence="1">Uncharacterized protein</fullName>
    </submittedName>
</protein>
<sequence length="319" mass="37558">MSTIEKGKIYQFIELKYDELEERDGGYYREKHDKEAFEEASKHFNLKNDELKKIYDAYSALSAKIEISKINRLPIKKRKQVMTNRVTDIMKNNRDNPFYKNEGSPRKPLPKGQEILKEEFEQTIEKISKMGWVLPLSMKITDIKKISSLNKDIATYDEFFMSYFTKKKMTELAKHINNSDIGERHKSLFKDCLESVDRGKYIISIISLITILEGVLSIFGDNPNSIKMIRVARYHMDESKNKGRLIDYLIWLSNYTFINEIYKNSEFDKNEPDSVNRHWLLHGRSKNEWQECDCIKICNAIHCLVTIKKHEAKTAFSII</sequence>
<dbReference type="AlphaFoldDB" id="A6TQF6"/>
<proteinExistence type="predicted"/>
<dbReference type="EMBL" id="CP000724">
    <property type="protein sequence ID" value="ABR48424.1"/>
    <property type="molecule type" value="Genomic_DNA"/>
</dbReference>
<organism evidence="1 2">
    <name type="scientific">Alkaliphilus metalliredigens (strain QYMF)</name>
    <dbReference type="NCBI Taxonomy" id="293826"/>
    <lineage>
        <taxon>Bacteria</taxon>
        <taxon>Bacillati</taxon>
        <taxon>Bacillota</taxon>
        <taxon>Clostridia</taxon>
        <taxon>Peptostreptococcales</taxon>
        <taxon>Natronincolaceae</taxon>
        <taxon>Alkaliphilus</taxon>
    </lineage>
</organism>
<dbReference type="OrthoDB" id="2838806at2"/>
<dbReference type="eggNOG" id="ENOG5033D0N">
    <property type="taxonomic scope" value="Bacteria"/>
</dbReference>
<dbReference type="RefSeq" id="WP_012063400.1">
    <property type="nucleotide sequence ID" value="NC_009633.1"/>
</dbReference>
<name>A6TQF6_ALKMQ</name>
<evidence type="ECO:0000313" key="1">
    <source>
        <dbReference type="EMBL" id="ABR48424.1"/>
    </source>
</evidence>
<keyword evidence="2" id="KW-1185">Reference proteome</keyword>
<accession>A6TQF6</accession>
<dbReference type="Proteomes" id="UP000001572">
    <property type="component" value="Chromosome"/>
</dbReference>